<name>A0A9W6QI84_9ACTN</name>
<dbReference type="Proteomes" id="UP001165041">
    <property type="component" value="Unassembled WGS sequence"/>
</dbReference>
<sequence>MLVEAERVTRAGRDAVSAHQVGTGALGGGRTRWARGGGQEEESDRRASDHLFHAPPNETWAGRARGRSPFMTFRHSGGGLLYAA</sequence>
<evidence type="ECO:0000256" key="1">
    <source>
        <dbReference type="SAM" id="MobiDB-lite"/>
    </source>
</evidence>
<gene>
    <name evidence="2" type="ORF">Kpho02_75900</name>
</gene>
<dbReference type="AlphaFoldDB" id="A0A9W6QI84"/>
<proteinExistence type="predicted"/>
<protein>
    <submittedName>
        <fullName evidence="2">Uncharacterized protein</fullName>
    </submittedName>
</protein>
<evidence type="ECO:0000313" key="2">
    <source>
        <dbReference type="EMBL" id="GLW75293.1"/>
    </source>
</evidence>
<feature type="region of interest" description="Disordered" evidence="1">
    <location>
        <begin position="1"/>
        <end position="63"/>
    </location>
</feature>
<accession>A0A9W6QI84</accession>
<evidence type="ECO:0000313" key="3">
    <source>
        <dbReference type="Proteomes" id="UP001165041"/>
    </source>
</evidence>
<organism evidence="2 3">
    <name type="scientific">Kitasatospora phosalacinea</name>
    <dbReference type="NCBI Taxonomy" id="2065"/>
    <lineage>
        <taxon>Bacteria</taxon>
        <taxon>Bacillati</taxon>
        <taxon>Actinomycetota</taxon>
        <taxon>Actinomycetes</taxon>
        <taxon>Kitasatosporales</taxon>
        <taxon>Streptomycetaceae</taxon>
        <taxon>Kitasatospora</taxon>
    </lineage>
</organism>
<feature type="compositionally biased region" description="Basic and acidic residues" evidence="1">
    <location>
        <begin position="43"/>
        <end position="52"/>
    </location>
</feature>
<reference evidence="2" key="1">
    <citation type="submission" date="2023-02" db="EMBL/GenBank/DDBJ databases">
        <title>Kitasatospora phosalacinea NBRC 14627.</title>
        <authorList>
            <person name="Ichikawa N."/>
            <person name="Sato H."/>
            <person name="Tonouchi N."/>
        </authorList>
    </citation>
    <scope>NUCLEOTIDE SEQUENCE</scope>
    <source>
        <strain evidence="2">NBRC 14627</strain>
    </source>
</reference>
<dbReference type="EMBL" id="BSSA01000052">
    <property type="protein sequence ID" value="GLW75293.1"/>
    <property type="molecule type" value="Genomic_DNA"/>
</dbReference>
<comment type="caution">
    <text evidence="2">The sequence shown here is derived from an EMBL/GenBank/DDBJ whole genome shotgun (WGS) entry which is preliminary data.</text>
</comment>
<feature type="compositionally biased region" description="Basic and acidic residues" evidence="1">
    <location>
        <begin position="1"/>
        <end position="13"/>
    </location>
</feature>